<sequence>MGMPAMRVIERSLAPGSARLGGAVFLAYQLLVERS</sequence>
<organism evidence="1 2">
    <name type="scientific">Xylanimonas cellulosilytica (strain DSM 15894 / JCM 12276 / CECT 5975 / KCTC 9989 / LMG 20990 / NBRC 107835 / XIL07)</name>
    <dbReference type="NCBI Taxonomy" id="446471"/>
    <lineage>
        <taxon>Bacteria</taxon>
        <taxon>Bacillati</taxon>
        <taxon>Actinomycetota</taxon>
        <taxon>Actinomycetes</taxon>
        <taxon>Micrococcales</taxon>
        <taxon>Promicromonosporaceae</taxon>
        <taxon>Xylanimonas</taxon>
    </lineage>
</organism>
<dbReference type="KEGG" id="xce:Xcel_1365"/>
<gene>
    <name evidence="1" type="ordered locus">Xcel_1365</name>
</gene>
<reference evidence="2" key="1">
    <citation type="submission" date="2009-11" db="EMBL/GenBank/DDBJ databases">
        <title>The complete chromosome of Xylanimonas cellulosilytica DSM 15894.</title>
        <authorList>
            <consortium name="US DOE Joint Genome Institute (JGI-PGF)"/>
            <person name="Lucas S."/>
            <person name="Copeland A."/>
            <person name="Lapidus A."/>
            <person name="Glavina del Rio T."/>
            <person name="Dalin E."/>
            <person name="Tice H."/>
            <person name="Bruce D."/>
            <person name="Goodwin L."/>
            <person name="Pitluck S."/>
            <person name="Kyrpides N."/>
            <person name="Mavromatis K."/>
            <person name="Ivanova N."/>
            <person name="Mikhailova N."/>
            <person name="Foster B."/>
            <person name="Clum A."/>
            <person name="Brettin T."/>
            <person name="Detter J.C."/>
            <person name="Han C."/>
            <person name="Larimer F."/>
            <person name="Land M."/>
            <person name="Hauser L."/>
            <person name="Markowitz V."/>
            <person name="Cheng J.F."/>
            <person name="Hugenholtz P."/>
            <person name="Woyke T."/>
            <person name="Wu D."/>
            <person name="Gehrich-Schroeter G."/>
            <person name="Schneider S."/>
            <person name="Pukall S.R."/>
            <person name="Klenk H.P."/>
            <person name="Eisen J.A."/>
        </authorList>
    </citation>
    <scope>NUCLEOTIDE SEQUENCE [LARGE SCALE GENOMIC DNA]</scope>
    <source>
        <strain evidence="2">DSM 15894 / CECT 5975 / LMG 20990 / XIL07</strain>
    </source>
</reference>
<dbReference type="HOGENOM" id="CLU_3368128_0_0_11"/>
<proteinExistence type="predicted"/>
<dbReference type="EMBL" id="CP001821">
    <property type="protein sequence ID" value="ACZ30396.1"/>
    <property type="molecule type" value="Genomic_DNA"/>
</dbReference>
<accession>D1BRE1</accession>
<reference evidence="1 2" key="2">
    <citation type="journal article" date="2010" name="Stand. Genomic Sci.">
        <title>Complete genome sequence of Xylanimonas cellulosilytica type strain (XIL07).</title>
        <authorList>
            <person name="Foster B."/>
            <person name="Pukall R."/>
            <person name="Abt B."/>
            <person name="Nolan M."/>
            <person name="Glavina Del Rio T."/>
            <person name="Chen F."/>
            <person name="Lucas S."/>
            <person name="Tice H."/>
            <person name="Pitluck S."/>
            <person name="Cheng J.-F."/>
            <person name="Chertkov O."/>
            <person name="Brettin T."/>
            <person name="Han C."/>
            <person name="Detter J.C."/>
            <person name="Bruce D."/>
            <person name="Goodwin L."/>
            <person name="Ivanova N."/>
            <person name="Mavromatis K."/>
            <person name="Pati A."/>
            <person name="Mikhailova N."/>
            <person name="Chen A."/>
            <person name="Palaniappan K."/>
            <person name="Land M."/>
            <person name="Hauser L."/>
            <person name="Chang Y.-J."/>
            <person name="Jeffries C.D."/>
            <person name="Chain P."/>
            <person name="Rohde M."/>
            <person name="Goeker M."/>
            <person name="Bristow J."/>
            <person name="Eisen J.A."/>
            <person name="Markowitz V."/>
            <person name="Hugenholtz P."/>
            <person name="Kyrpides N.C."/>
            <person name="Klenk H.-P."/>
            <person name="Lapidus A."/>
        </authorList>
    </citation>
    <scope>NUCLEOTIDE SEQUENCE [LARGE SCALE GENOMIC DNA]</scope>
    <source>
        <strain evidence="2">DSM 15894 / CECT 5975 / LMG 20990 / XIL07</strain>
    </source>
</reference>
<evidence type="ECO:0000313" key="2">
    <source>
        <dbReference type="Proteomes" id="UP000002255"/>
    </source>
</evidence>
<dbReference type="Proteomes" id="UP000002255">
    <property type="component" value="Chromosome"/>
</dbReference>
<keyword evidence="2" id="KW-1185">Reference proteome</keyword>
<dbReference type="AlphaFoldDB" id="D1BRE1"/>
<name>D1BRE1_XYLCX</name>
<protein>
    <submittedName>
        <fullName evidence="1">Uncharacterized protein</fullName>
    </submittedName>
</protein>
<evidence type="ECO:0000313" key="1">
    <source>
        <dbReference type="EMBL" id="ACZ30396.1"/>
    </source>
</evidence>